<feature type="compositionally biased region" description="Acidic residues" evidence="4">
    <location>
        <begin position="855"/>
        <end position="865"/>
    </location>
</feature>
<dbReference type="InterPro" id="IPR015914">
    <property type="entry name" value="PAPs_N"/>
</dbReference>
<evidence type="ECO:0000313" key="8">
    <source>
        <dbReference type="Proteomes" id="UP001620626"/>
    </source>
</evidence>
<proteinExistence type="inferred from homology"/>
<keyword evidence="1 3" id="KW-0732">Signal</keyword>
<dbReference type="InterPro" id="IPR041792">
    <property type="entry name" value="MPP_PAP"/>
</dbReference>
<dbReference type="Pfam" id="PF16656">
    <property type="entry name" value="Pur_ac_phosph_N"/>
    <property type="match status" value="1"/>
</dbReference>
<dbReference type="Pfam" id="PF00149">
    <property type="entry name" value="Metallophos"/>
    <property type="match status" value="1"/>
</dbReference>
<comment type="caution">
    <text evidence="7">The sequence shown here is derived from an EMBL/GenBank/DDBJ whole genome shotgun (WGS) entry which is preliminary data.</text>
</comment>
<dbReference type="SUPFAM" id="SSF49363">
    <property type="entry name" value="Purple acid phosphatase, N-terminal domain"/>
    <property type="match status" value="1"/>
</dbReference>
<feature type="compositionally biased region" description="Polar residues" evidence="4">
    <location>
        <begin position="800"/>
        <end position="814"/>
    </location>
</feature>
<feature type="compositionally biased region" description="Basic and acidic residues" evidence="4">
    <location>
        <begin position="866"/>
        <end position="877"/>
    </location>
</feature>
<feature type="compositionally biased region" description="Low complexity" evidence="4">
    <location>
        <begin position="837"/>
        <end position="854"/>
    </location>
</feature>
<dbReference type="CDD" id="cd00839">
    <property type="entry name" value="MPP_PAPs"/>
    <property type="match status" value="1"/>
</dbReference>
<evidence type="ECO:0000313" key="7">
    <source>
        <dbReference type="EMBL" id="KAL3091707.1"/>
    </source>
</evidence>
<dbReference type="PANTHER" id="PTHR45867:SF3">
    <property type="entry name" value="ACID PHOSPHATASE TYPE 7"/>
    <property type="match status" value="1"/>
</dbReference>
<keyword evidence="2" id="KW-0325">Glycoprotein</keyword>
<comment type="similarity">
    <text evidence="3">Belongs to the metallophosphoesterase superfamily. Purple acid phosphatase family.</text>
</comment>
<feature type="signal peptide" evidence="3">
    <location>
        <begin position="1"/>
        <end position="27"/>
    </location>
</feature>
<feature type="domain" description="Calcineurin-like phosphoesterase" evidence="5">
    <location>
        <begin position="198"/>
        <end position="501"/>
    </location>
</feature>
<keyword evidence="3" id="KW-0378">Hydrolase</keyword>
<evidence type="ECO:0000256" key="4">
    <source>
        <dbReference type="SAM" id="MobiDB-lite"/>
    </source>
</evidence>
<dbReference type="EMBL" id="JBICBT010000941">
    <property type="protein sequence ID" value="KAL3091707.1"/>
    <property type="molecule type" value="Genomic_DNA"/>
</dbReference>
<gene>
    <name evidence="7" type="ORF">niasHT_024289</name>
</gene>
<dbReference type="InterPro" id="IPR004843">
    <property type="entry name" value="Calcineurin-like_PHP"/>
</dbReference>
<keyword evidence="8" id="KW-1185">Reference proteome</keyword>
<dbReference type="Gene3D" id="3.60.21.10">
    <property type="match status" value="1"/>
</dbReference>
<dbReference type="InterPro" id="IPR029052">
    <property type="entry name" value="Metallo-depent_PP-like"/>
</dbReference>
<evidence type="ECO:0000256" key="1">
    <source>
        <dbReference type="ARBA" id="ARBA00022729"/>
    </source>
</evidence>
<dbReference type="GO" id="GO:0003993">
    <property type="term" value="F:acid phosphatase activity"/>
    <property type="evidence" value="ECO:0007669"/>
    <property type="project" value="UniProtKB-EC"/>
</dbReference>
<comment type="catalytic activity">
    <reaction evidence="3">
        <text>a phosphate monoester + H2O = an alcohol + phosphate</text>
        <dbReference type="Rhea" id="RHEA:15017"/>
        <dbReference type="ChEBI" id="CHEBI:15377"/>
        <dbReference type="ChEBI" id="CHEBI:30879"/>
        <dbReference type="ChEBI" id="CHEBI:43474"/>
        <dbReference type="ChEBI" id="CHEBI:67140"/>
        <dbReference type="EC" id="3.1.3.2"/>
    </reaction>
</comment>
<feature type="domain" description="Purple acid phosphatase N-terminal" evidence="6">
    <location>
        <begin position="54"/>
        <end position="148"/>
    </location>
</feature>
<accession>A0ABD2JMA3</accession>
<dbReference type="EC" id="3.1.3.2" evidence="3"/>
<reference evidence="7 8" key="1">
    <citation type="submission" date="2024-10" db="EMBL/GenBank/DDBJ databases">
        <authorList>
            <person name="Kim D."/>
        </authorList>
    </citation>
    <scope>NUCLEOTIDE SEQUENCE [LARGE SCALE GENOMIC DNA]</scope>
    <source>
        <strain evidence="7">BH-2024</strain>
    </source>
</reference>
<organism evidence="7 8">
    <name type="scientific">Heterodera trifolii</name>
    <dbReference type="NCBI Taxonomy" id="157864"/>
    <lineage>
        <taxon>Eukaryota</taxon>
        <taxon>Metazoa</taxon>
        <taxon>Ecdysozoa</taxon>
        <taxon>Nematoda</taxon>
        <taxon>Chromadorea</taxon>
        <taxon>Rhabditida</taxon>
        <taxon>Tylenchina</taxon>
        <taxon>Tylenchomorpha</taxon>
        <taxon>Tylenchoidea</taxon>
        <taxon>Heteroderidae</taxon>
        <taxon>Heteroderinae</taxon>
        <taxon>Heterodera</taxon>
    </lineage>
</organism>
<protein>
    <recommendedName>
        <fullName evidence="3">Purple acid phosphatase</fullName>
        <ecNumber evidence="3">3.1.3.2</ecNumber>
    </recommendedName>
</protein>
<feature type="region of interest" description="Disordered" evidence="4">
    <location>
        <begin position="773"/>
        <end position="894"/>
    </location>
</feature>
<evidence type="ECO:0000256" key="2">
    <source>
        <dbReference type="ARBA" id="ARBA00023180"/>
    </source>
</evidence>
<dbReference type="SUPFAM" id="SSF56300">
    <property type="entry name" value="Metallo-dependent phosphatases"/>
    <property type="match status" value="1"/>
</dbReference>
<sequence length="894" mass="106355">MPIYKWKRFFLLFFIIFFLCPYRFEFADPTNDKENEKVERKCPFKMGKFSRETPQQVHLSLTDRMNEMNISWLTFEDVETFVEYWHEDSKKSKERKFAKTIKHEFRDFMKDEVGLNSDQKLAANFRYMHTVTLEGLYDDSTYEYQVGHCDPKEKIAKKCSAIIRQEQILQTNGAHEIQRDKVFYFRTFPRHSAKKAFTIAIFGDMGLKRPEEHGVFEDQEGSSWKHADQIVTLPDTLAPHAMDSLMALVHPGHNDEHPVRKSHLNERSSGLRMTNVQLILHIGDIAYDMHEYRMKQKIRQEDEDEVYNLGDRFMQVVEDIAAYVPYMVIAGNHENEEKSADYHKKRREMQNAEGYEPQYEHFESRFKMPRNFKGHDTSQYYDFTYGPIWFICASTEYYYSYAVKSPTFRWVPDWENVRKQYEFIEHSLKKANKNRHKYPWVIALLHRPFYCTSINKVTCRFNKSHKHGLPTEDDPKKFVYGLEELFNKYNVDFVITGHEHIFEFFPPIELFHGMPKVVPDKFWWKVKRNAQHIDEENQEMVDTRHEFRTFTDPVAPVYLIVGRPGNAEEMEKLHPVPMLQRITYYNRFSFTLLHFPVDVTQSKSTLAIRQVDIETGDVPTEFLVEKTFANYEPRVLCAEIDKGTKSKHRMALSNLTSKRVQQKRNPYTKKWRKVLGKRRNGTKGERTGEGETKKDTKGLIRELLFTINQMEYFGERDEKKRERIWRLKEQICDEKSSKKQKVDLIEQEKAENNWKKQRKEAEVNDVRRNRIERQEKPIGKEMIRQIERELRPKGRETEKGTSQTQQRHPLNTNEGQRRPISRRRAWNSANDDDEQNSDNSDMTGPSAISSLISSSEEDDEDEDEADSHAHRMERQRMTEVVGTKRRTKSPNWSQ</sequence>
<name>A0ABD2JMA3_9BILA</name>
<dbReference type="PANTHER" id="PTHR45867">
    <property type="entry name" value="PURPLE ACID PHOSPHATASE"/>
    <property type="match status" value="1"/>
</dbReference>
<dbReference type="InterPro" id="IPR008963">
    <property type="entry name" value="Purple_acid_Pase-like_N"/>
</dbReference>
<evidence type="ECO:0000256" key="3">
    <source>
        <dbReference type="RuleBase" id="RU361203"/>
    </source>
</evidence>
<feature type="compositionally biased region" description="Basic and acidic residues" evidence="4">
    <location>
        <begin position="773"/>
        <end position="799"/>
    </location>
</feature>
<feature type="chain" id="PRO_5044532380" description="Purple acid phosphatase" evidence="3">
    <location>
        <begin position="28"/>
        <end position="894"/>
    </location>
</feature>
<evidence type="ECO:0000259" key="6">
    <source>
        <dbReference type="Pfam" id="PF16656"/>
    </source>
</evidence>
<dbReference type="AlphaFoldDB" id="A0ABD2JMA3"/>
<evidence type="ECO:0000259" key="5">
    <source>
        <dbReference type="Pfam" id="PF00149"/>
    </source>
</evidence>
<dbReference type="Gene3D" id="2.60.40.380">
    <property type="entry name" value="Purple acid phosphatase-like, N-terminal"/>
    <property type="match status" value="1"/>
</dbReference>
<dbReference type="Proteomes" id="UP001620626">
    <property type="component" value="Unassembled WGS sequence"/>
</dbReference>